<gene>
    <name evidence="4" type="ORF">HB662_09360</name>
</gene>
<keyword evidence="5" id="KW-1185">Reference proteome</keyword>
<dbReference type="Gene3D" id="3.40.50.150">
    <property type="entry name" value="Vaccinia Virus protein VP39"/>
    <property type="match status" value="1"/>
</dbReference>
<evidence type="ECO:0000313" key="4">
    <source>
        <dbReference type="EMBL" id="NKE44985.1"/>
    </source>
</evidence>
<evidence type="ECO:0000256" key="2">
    <source>
        <dbReference type="ARBA" id="ARBA00022679"/>
    </source>
</evidence>
<dbReference type="GO" id="GO:0032259">
    <property type="term" value="P:methylation"/>
    <property type="evidence" value="ECO:0007669"/>
    <property type="project" value="UniProtKB-KW"/>
</dbReference>
<accession>A0ABX1EY05</accession>
<name>A0ABX1EY05_9PROT</name>
<evidence type="ECO:0000256" key="1">
    <source>
        <dbReference type="ARBA" id="ARBA00022603"/>
    </source>
</evidence>
<dbReference type="EMBL" id="JAAVTX010000003">
    <property type="protein sequence ID" value="NKE44985.1"/>
    <property type="molecule type" value="Genomic_DNA"/>
</dbReference>
<protein>
    <submittedName>
        <fullName evidence="4">Methyltransferase domain-containing protein</fullName>
    </submittedName>
</protein>
<comment type="caution">
    <text evidence="4">The sequence shown here is derived from an EMBL/GenBank/DDBJ whole genome shotgun (WGS) entry which is preliminary data.</text>
</comment>
<dbReference type="InterPro" id="IPR029063">
    <property type="entry name" value="SAM-dependent_MTases_sf"/>
</dbReference>
<feature type="compositionally biased region" description="Basic and acidic residues" evidence="3">
    <location>
        <begin position="284"/>
        <end position="293"/>
    </location>
</feature>
<organism evidence="4 5">
    <name type="scientific">Falsiroseomonas frigidaquae</name>
    <dbReference type="NCBI Taxonomy" id="487318"/>
    <lineage>
        <taxon>Bacteria</taxon>
        <taxon>Pseudomonadati</taxon>
        <taxon>Pseudomonadota</taxon>
        <taxon>Alphaproteobacteria</taxon>
        <taxon>Acetobacterales</taxon>
        <taxon>Roseomonadaceae</taxon>
        <taxon>Falsiroseomonas</taxon>
    </lineage>
</organism>
<dbReference type="PANTHER" id="PTHR13090:SF1">
    <property type="entry name" value="ARGININE-HYDROXYLASE NDUFAF5, MITOCHONDRIAL"/>
    <property type="match status" value="1"/>
</dbReference>
<reference evidence="4 5" key="1">
    <citation type="submission" date="2020-03" db="EMBL/GenBank/DDBJ databases">
        <title>Roseomonas selenitidurans sp. nov. isolated from soil.</title>
        <authorList>
            <person name="Liu H."/>
        </authorList>
    </citation>
    <scope>NUCLEOTIDE SEQUENCE [LARGE SCALE GENOMIC DNA]</scope>
    <source>
        <strain evidence="4 5">JCM 15073</strain>
    </source>
</reference>
<dbReference type="Pfam" id="PF13489">
    <property type="entry name" value="Methyltransf_23"/>
    <property type="match status" value="1"/>
</dbReference>
<dbReference type="PANTHER" id="PTHR13090">
    <property type="entry name" value="ARGININE-HYDROXYLASE NDUFAF5, MITOCHONDRIAL"/>
    <property type="match status" value="1"/>
</dbReference>
<sequence length="293" mass="31126">MDAMQVFDRRLVRRRRDRAAATMDQVAPILADCADRLLDRLDDTTRRFSRALEIGGRGVVAPMLRARGISSVISTDLSPAMAARAGGLAVAADEEFLPFAPESFDLIVASLSLHWVNDLPGALIQIRRALAPDGLFLASLPGLGTLQPLRQALAEAESTLRGGLSPRVSPFPELRDAAGLLQRAGFALPVADMEEVGLAYRTPLALLADLRAAGEGNAVLARDPRTPPRALFPMAAAALPAGPQGIAPGLRLLMLTGWAPHESQQKPARPGSATHRLADALGTVERKAGERPN</sequence>
<dbReference type="SUPFAM" id="SSF53335">
    <property type="entry name" value="S-adenosyl-L-methionine-dependent methyltransferases"/>
    <property type="match status" value="1"/>
</dbReference>
<evidence type="ECO:0000313" key="5">
    <source>
        <dbReference type="Proteomes" id="UP000765160"/>
    </source>
</evidence>
<keyword evidence="1 4" id="KW-0489">Methyltransferase</keyword>
<dbReference type="CDD" id="cd02440">
    <property type="entry name" value="AdoMet_MTases"/>
    <property type="match status" value="1"/>
</dbReference>
<keyword evidence="2" id="KW-0808">Transferase</keyword>
<dbReference type="Proteomes" id="UP000765160">
    <property type="component" value="Unassembled WGS sequence"/>
</dbReference>
<proteinExistence type="predicted"/>
<feature type="region of interest" description="Disordered" evidence="3">
    <location>
        <begin position="261"/>
        <end position="293"/>
    </location>
</feature>
<dbReference type="InterPro" id="IPR050602">
    <property type="entry name" value="Malonyl-ACP_OMT"/>
</dbReference>
<dbReference type="GO" id="GO:0008168">
    <property type="term" value="F:methyltransferase activity"/>
    <property type="evidence" value="ECO:0007669"/>
    <property type="project" value="UniProtKB-KW"/>
</dbReference>
<evidence type="ECO:0000256" key="3">
    <source>
        <dbReference type="SAM" id="MobiDB-lite"/>
    </source>
</evidence>